<evidence type="ECO:0000313" key="2">
    <source>
        <dbReference type="EMBL" id="SEP56084.1"/>
    </source>
</evidence>
<feature type="signal peptide" evidence="1">
    <location>
        <begin position="1"/>
        <end position="24"/>
    </location>
</feature>
<reference evidence="2 3" key="1">
    <citation type="submission" date="2016-10" db="EMBL/GenBank/DDBJ databases">
        <authorList>
            <person name="de Groot N.N."/>
        </authorList>
    </citation>
    <scope>NUCLEOTIDE SEQUENCE [LARGE SCALE GENOMIC DNA]</scope>
    <source>
        <strain evidence="2 3">DSM 27078</strain>
    </source>
</reference>
<dbReference type="RefSeq" id="WP_091464126.1">
    <property type="nucleotide sequence ID" value="NZ_FOEI01000001.1"/>
</dbReference>
<sequence length="378" mass="43299">MHKKLLSFLFLLSLLIVLLSSCNGEENSEYTPIPTSPVTVDLTQVPYPKLSDYHFFEGDMKNQLPSLNVIPYKPASSLFSDYAHKKRFIWMPIGLKGTYNGDGNVLELPVGAALIKTFYYDNVQPNNDTRIIETRIMIRKSTGWIFANYVWNTEQTEAFLDLNGSYTNISWKDDNNVIQTANYRIPSEVQCITCHKKKEIINNVEQVVHIPIGIKPQNLNFNYTYGNVSQNQLTKWIEQGYLENNFTLPTEANTTIDYNDTSKSLHLRARSYVDINCAHCHTEGRHCDYRPMRYSFTETGSANGLANMGVCVSTQDMQNFPPALSKIVTPGNINRSMMYYRLNTDNETYRMPLHGRTIIHQEGIALMEQWINSLTPCN</sequence>
<dbReference type="STRING" id="1299341.SAMN05444005_101269"/>
<gene>
    <name evidence="2" type="ORF">SAMN05444005_101269</name>
</gene>
<dbReference type="OrthoDB" id="338827at2"/>
<feature type="chain" id="PRO_5011571303" description="Repeat protein (TIGR03806 family)" evidence="1">
    <location>
        <begin position="25"/>
        <end position="378"/>
    </location>
</feature>
<evidence type="ECO:0000256" key="1">
    <source>
        <dbReference type="SAM" id="SignalP"/>
    </source>
</evidence>
<accession>A0A1H8YV33</accession>
<dbReference type="EMBL" id="FOEI01000001">
    <property type="protein sequence ID" value="SEP56084.1"/>
    <property type="molecule type" value="Genomic_DNA"/>
</dbReference>
<organism evidence="2 3">
    <name type="scientific">Flavobacterium urocaniciphilum</name>
    <dbReference type="NCBI Taxonomy" id="1299341"/>
    <lineage>
        <taxon>Bacteria</taxon>
        <taxon>Pseudomonadati</taxon>
        <taxon>Bacteroidota</taxon>
        <taxon>Flavobacteriia</taxon>
        <taxon>Flavobacteriales</taxon>
        <taxon>Flavobacteriaceae</taxon>
        <taxon>Flavobacterium</taxon>
    </lineage>
</organism>
<dbReference type="Proteomes" id="UP000198648">
    <property type="component" value="Unassembled WGS sequence"/>
</dbReference>
<dbReference type="AlphaFoldDB" id="A0A1H8YV33"/>
<keyword evidence="3" id="KW-1185">Reference proteome</keyword>
<proteinExistence type="predicted"/>
<name>A0A1H8YV33_9FLAO</name>
<dbReference type="PROSITE" id="PS51257">
    <property type="entry name" value="PROKAR_LIPOPROTEIN"/>
    <property type="match status" value="1"/>
</dbReference>
<protein>
    <recommendedName>
        <fullName evidence="4">Repeat protein (TIGR03806 family)</fullName>
    </recommendedName>
</protein>
<keyword evidence="1" id="KW-0732">Signal</keyword>
<evidence type="ECO:0000313" key="3">
    <source>
        <dbReference type="Proteomes" id="UP000198648"/>
    </source>
</evidence>
<evidence type="ECO:0008006" key="4">
    <source>
        <dbReference type="Google" id="ProtNLM"/>
    </source>
</evidence>